<dbReference type="PANTHER" id="PTHR43433:SF1">
    <property type="entry name" value="BLL5160 PROTEIN"/>
    <property type="match status" value="1"/>
</dbReference>
<dbReference type="InterPro" id="IPR050471">
    <property type="entry name" value="AB_hydrolase"/>
</dbReference>
<accession>A0A9X3MZS6</accession>
<protein>
    <submittedName>
        <fullName evidence="2">Alpha/beta hydrolase</fullName>
    </submittedName>
</protein>
<dbReference type="Gene3D" id="3.40.50.1820">
    <property type="entry name" value="alpha/beta hydrolase"/>
    <property type="match status" value="1"/>
</dbReference>
<feature type="domain" description="AB hydrolase-1" evidence="1">
    <location>
        <begin position="21"/>
        <end position="255"/>
    </location>
</feature>
<sequence length="282" mass="30460">MQRAPIDGIELEYEIRGTGEPVVLIHAGVCADFFRPLIEQRALTSRFTVLRYHRSGYAGSDRLPGAVSLAQQAQHCRKLMRHLGIERAHVVGHSSSASMALQLALDAPDAVHSLALLDAARPAAPSAVHLQMVKAVVEPALERYRAGDKPGAVETWMRGVCGPDYRAALDQALPNAFDQAVADADTFFGQELPAVTQWTFGHDEAARIAQPALIVTGENSIPTFRERRDLLLAWLPNVEAFELPAATHLLHVQNPGAMANALAAFFSRHPLPASPGLSALGH</sequence>
<dbReference type="Pfam" id="PF00561">
    <property type="entry name" value="Abhydrolase_1"/>
    <property type="match status" value="1"/>
</dbReference>
<evidence type="ECO:0000313" key="3">
    <source>
        <dbReference type="Proteomes" id="UP001149140"/>
    </source>
</evidence>
<name>A0A9X3MZS6_9ACTN</name>
<evidence type="ECO:0000313" key="2">
    <source>
        <dbReference type="EMBL" id="MDA0166056.1"/>
    </source>
</evidence>
<dbReference type="InterPro" id="IPR000073">
    <property type="entry name" value="AB_hydrolase_1"/>
</dbReference>
<gene>
    <name evidence="2" type="ORF">OM076_37675</name>
</gene>
<dbReference type="InterPro" id="IPR029058">
    <property type="entry name" value="AB_hydrolase_fold"/>
</dbReference>
<dbReference type="PANTHER" id="PTHR43433">
    <property type="entry name" value="HYDROLASE, ALPHA/BETA FOLD FAMILY PROTEIN"/>
    <property type="match status" value="1"/>
</dbReference>
<keyword evidence="2" id="KW-0378">Hydrolase</keyword>
<dbReference type="RefSeq" id="WP_270045316.1">
    <property type="nucleotide sequence ID" value="NZ_JAPDOD010000057.1"/>
</dbReference>
<dbReference type="SUPFAM" id="SSF53474">
    <property type="entry name" value="alpha/beta-Hydrolases"/>
    <property type="match status" value="1"/>
</dbReference>
<keyword evidence="3" id="KW-1185">Reference proteome</keyword>
<proteinExistence type="predicted"/>
<dbReference type="Proteomes" id="UP001149140">
    <property type="component" value="Unassembled WGS sequence"/>
</dbReference>
<evidence type="ECO:0000259" key="1">
    <source>
        <dbReference type="Pfam" id="PF00561"/>
    </source>
</evidence>
<dbReference type="GO" id="GO:0016787">
    <property type="term" value="F:hydrolase activity"/>
    <property type="evidence" value="ECO:0007669"/>
    <property type="project" value="UniProtKB-KW"/>
</dbReference>
<organism evidence="2 3">
    <name type="scientific">Solirubrobacter ginsenosidimutans</name>
    <dbReference type="NCBI Taxonomy" id="490573"/>
    <lineage>
        <taxon>Bacteria</taxon>
        <taxon>Bacillati</taxon>
        <taxon>Actinomycetota</taxon>
        <taxon>Thermoleophilia</taxon>
        <taxon>Solirubrobacterales</taxon>
        <taxon>Solirubrobacteraceae</taxon>
        <taxon>Solirubrobacter</taxon>
    </lineage>
</organism>
<comment type="caution">
    <text evidence="2">The sequence shown here is derived from an EMBL/GenBank/DDBJ whole genome shotgun (WGS) entry which is preliminary data.</text>
</comment>
<reference evidence="2" key="1">
    <citation type="submission" date="2022-10" db="EMBL/GenBank/DDBJ databases">
        <title>The WGS of Solirubrobacter ginsenosidimutans DSM 21036.</title>
        <authorList>
            <person name="Jiang Z."/>
        </authorList>
    </citation>
    <scope>NUCLEOTIDE SEQUENCE</scope>
    <source>
        <strain evidence="2">DSM 21036</strain>
    </source>
</reference>
<dbReference type="AlphaFoldDB" id="A0A9X3MZS6"/>
<dbReference type="EMBL" id="JAPDOD010000057">
    <property type="protein sequence ID" value="MDA0166056.1"/>
    <property type="molecule type" value="Genomic_DNA"/>
</dbReference>